<gene>
    <name evidence="2" type="ORF">Aco04nite_58800</name>
</gene>
<proteinExistence type="predicted"/>
<sequence>MFRLGPVLRARKAQEDAARGAVIQSRQEIRDAQALVKRRQLDLAGADAPSEGTARAMVASMVARQSLAATLSGAHKLVDEAEERTREKVAELADAAKRRRAVEMMAERHAETIKHLDLATEQNNLDEIAVTSKARNAARGVDTAEERGSVLRTGAGSVANRRSAAEREDEARETANSVAAQRPMIDLADARQSIDAARDRLAVVAKRPADRAELEDEDADDGSRE</sequence>
<dbReference type="InterPro" id="IPR053716">
    <property type="entry name" value="Flag_assembly_chemotaxis_eff"/>
</dbReference>
<feature type="region of interest" description="Disordered" evidence="1">
    <location>
        <begin position="206"/>
        <end position="225"/>
    </location>
</feature>
<protein>
    <submittedName>
        <fullName evidence="2">Uncharacterized protein</fullName>
    </submittedName>
</protein>
<dbReference type="AlphaFoldDB" id="A0A919SSC0"/>
<comment type="caution">
    <text evidence="2">The sequence shown here is derived from an EMBL/GenBank/DDBJ whole genome shotgun (WGS) entry which is preliminary data.</text>
</comment>
<keyword evidence="3" id="KW-1185">Reference proteome</keyword>
<dbReference type="EMBL" id="BOQP01000034">
    <property type="protein sequence ID" value="GIM78120.1"/>
    <property type="molecule type" value="Genomic_DNA"/>
</dbReference>
<evidence type="ECO:0000313" key="3">
    <source>
        <dbReference type="Proteomes" id="UP000680865"/>
    </source>
</evidence>
<feature type="compositionally biased region" description="Acidic residues" evidence="1">
    <location>
        <begin position="213"/>
        <end position="225"/>
    </location>
</feature>
<feature type="compositionally biased region" description="Basic and acidic residues" evidence="1">
    <location>
        <begin position="163"/>
        <end position="173"/>
    </location>
</feature>
<evidence type="ECO:0000313" key="2">
    <source>
        <dbReference type="EMBL" id="GIM78120.1"/>
    </source>
</evidence>
<feature type="region of interest" description="Disordered" evidence="1">
    <location>
        <begin position="153"/>
        <end position="184"/>
    </location>
</feature>
<reference evidence="2" key="1">
    <citation type="submission" date="2021-03" db="EMBL/GenBank/DDBJ databases">
        <title>Whole genome shotgun sequence of Actinoplanes consettensis NBRC 14913.</title>
        <authorList>
            <person name="Komaki H."/>
            <person name="Tamura T."/>
        </authorList>
    </citation>
    <scope>NUCLEOTIDE SEQUENCE</scope>
    <source>
        <strain evidence="2">NBRC 14913</strain>
    </source>
</reference>
<dbReference type="Proteomes" id="UP000680865">
    <property type="component" value="Unassembled WGS sequence"/>
</dbReference>
<name>A0A919SSC0_9ACTN</name>
<accession>A0A919SSC0</accession>
<evidence type="ECO:0000256" key="1">
    <source>
        <dbReference type="SAM" id="MobiDB-lite"/>
    </source>
</evidence>
<dbReference type="Gene3D" id="1.10.287.1700">
    <property type="match status" value="1"/>
</dbReference>
<organism evidence="2 3">
    <name type="scientific">Winogradskya consettensis</name>
    <dbReference type="NCBI Taxonomy" id="113560"/>
    <lineage>
        <taxon>Bacteria</taxon>
        <taxon>Bacillati</taxon>
        <taxon>Actinomycetota</taxon>
        <taxon>Actinomycetes</taxon>
        <taxon>Micromonosporales</taxon>
        <taxon>Micromonosporaceae</taxon>
        <taxon>Winogradskya</taxon>
    </lineage>
</organism>